<comment type="caution">
    <text evidence="3">The sequence shown here is derived from an EMBL/GenBank/DDBJ whole genome shotgun (WGS) entry which is preliminary data.</text>
</comment>
<accession>A0A8T1NEQ0</accession>
<keyword evidence="5" id="KW-1185">Reference proteome</keyword>
<dbReference type="EMBL" id="CM031821">
    <property type="protein sequence ID" value="KAG6630276.1"/>
    <property type="molecule type" value="Genomic_DNA"/>
</dbReference>
<dbReference type="PANTHER" id="PTHR33178">
    <property type="match status" value="1"/>
</dbReference>
<dbReference type="PROSITE" id="PS51502">
    <property type="entry name" value="S_R_A_B_BARREL"/>
    <property type="match status" value="1"/>
</dbReference>
<dbReference type="SUPFAM" id="SSF54909">
    <property type="entry name" value="Dimeric alpha+beta barrel"/>
    <property type="match status" value="1"/>
</dbReference>
<evidence type="ECO:0000259" key="2">
    <source>
        <dbReference type="PROSITE" id="PS51502"/>
    </source>
</evidence>
<dbReference type="EMBL" id="CM031837">
    <property type="protein sequence ID" value="KAG6679719.1"/>
    <property type="molecule type" value="Genomic_DNA"/>
</dbReference>
<dbReference type="InterPro" id="IPR044662">
    <property type="entry name" value="HS1/DABB1-like"/>
</dbReference>
<name>A0A8T1NEQ0_CARIL</name>
<evidence type="ECO:0000256" key="1">
    <source>
        <dbReference type="ARBA" id="ARBA00011738"/>
    </source>
</evidence>
<evidence type="ECO:0000313" key="4">
    <source>
        <dbReference type="EMBL" id="KAG6679719.1"/>
    </source>
</evidence>
<dbReference type="PANTHER" id="PTHR33178:SF10">
    <property type="entry name" value="STRESS-RESPONSE A_B BARREL DOMAIN-CONTAINING PROTEIN"/>
    <property type="match status" value="1"/>
</dbReference>
<dbReference type="Gene3D" id="3.30.70.100">
    <property type="match status" value="1"/>
</dbReference>
<evidence type="ECO:0000313" key="3">
    <source>
        <dbReference type="EMBL" id="KAG6630276.1"/>
    </source>
</evidence>
<protein>
    <recommendedName>
        <fullName evidence="2">Stress-response A/B barrel domain-containing protein</fullName>
    </recommendedName>
</protein>
<dbReference type="Proteomes" id="UP000811609">
    <property type="component" value="Chromosome 13"/>
</dbReference>
<comment type="subunit">
    <text evidence="1">Homodimer.</text>
</comment>
<reference evidence="3" key="1">
    <citation type="submission" date="2020-12" db="EMBL/GenBank/DDBJ databases">
        <title>WGS assembly of Carya illinoinensis cv. Pawnee.</title>
        <authorList>
            <person name="Platts A."/>
            <person name="Shu S."/>
            <person name="Wright S."/>
            <person name="Barry K."/>
            <person name="Edger P."/>
            <person name="Pires J.C."/>
            <person name="Schmutz J."/>
        </authorList>
    </citation>
    <scope>NUCLEOTIDE SEQUENCE</scope>
    <source>
        <tissue evidence="3">Leaf</tissue>
    </source>
</reference>
<evidence type="ECO:0000313" key="5">
    <source>
        <dbReference type="Proteomes" id="UP000811609"/>
    </source>
</evidence>
<dbReference type="AlphaFoldDB" id="A0A8T1NEQ0"/>
<dbReference type="InterPro" id="IPR011008">
    <property type="entry name" value="Dimeric_a/b-barrel"/>
</dbReference>
<dbReference type="SMART" id="SM00886">
    <property type="entry name" value="Dabb"/>
    <property type="match status" value="1"/>
</dbReference>
<dbReference type="OrthoDB" id="1601230at2759"/>
<reference evidence="4" key="2">
    <citation type="submission" date="2021-01" db="EMBL/GenBank/DDBJ databases">
        <authorList>
            <person name="Lovell J.T."/>
            <person name="Bentley N."/>
            <person name="Bhattarai G."/>
            <person name="Jenkins J.W."/>
            <person name="Sreedasyam A."/>
            <person name="Alarcon Y."/>
            <person name="Bock C."/>
            <person name="Boston L."/>
            <person name="Carlson J."/>
            <person name="Cervantes K."/>
            <person name="Clermont K."/>
            <person name="Krom N."/>
            <person name="Kubenka K."/>
            <person name="Mamidi S."/>
            <person name="Mattison C."/>
            <person name="Monteros M."/>
            <person name="Pisani C."/>
            <person name="Plott C."/>
            <person name="Rajasekar S."/>
            <person name="Rhein H.S."/>
            <person name="Rohla C."/>
            <person name="Song M."/>
            <person name="Hilaire R.S."/>
            <person name="Shu S."/>
            <person name="Wells L."/>
            <person name="Wang X."/>
            <person name="Webber J."/>
            <person name="Heerema R.J."/>
            <person name="Klein P."/>
            <person name="Conner P."/>
            <person name="Grauke L."/>
            <person name="Grimwood J."/>
            <person name="Schmutz J."/>
            <person name="Randall J.J."/>
        </authorList>
    </citation>
    <scope>NUCLEOTIDE SEQUENCE</scope>
    <source>
        <tissue evidence="4">Leaf</tissue>
    </source>
</reference>
<proteinExistence type="predicted"/>
<dbReference type="Pfam" id="PF07876">
    <property type="entry name" value="Dabb"/>
    <property type="match status" value="1"/>
</dbReference>
<gene>
    <name evidence="3" type="ORF">CIPAW_13G006300</name>
    <name evidence="4" type="ORF">I3842_13G005900</name>
</gene>
<dbReference type="InterPro" id="IPR013097">
    <property type="entry name" value="Dabb"/>
</dbReference>
<dbReference type="Proteomes" id="UP000811246">
    <property type="component" value="Chromosome 13"/>
</dbReference>
<sequence>MKLELPRSTKLIRDMANLFNLIEPMKSLHWGMDVGAEKKIQGFTHVFECTFESMEGIAEYVARPAHKEYAKTVMPNVEKFQVFDYKLTKAII</sequence>
<organism evidence="3 5">
    <name type="scientific">Carya illinoinensis</name>
    <name type="common">Pecan</name>
    <dbReference type="NCBI Taxonomy" id="32201"/>
    <lineage>
        <taxon>Eukaryota</taxon>
        <taxon>Viridiplantae</taxon>
        <taxon>Streptophyta</taxon>
        <taxon>Embryophyta</taxon>
        <taxon>Tracheophyta</taxon>
        <taxon>Spermatophyta</taxon>
        <taxon>Magnoliopsida</taxon>
        <taxon>eudicotyledons</taxon>
        <taxon>Gunneridae</taxon>
        <taxon>Pentapetalae</taxon>
        <taxon>rosids</taxon>
        <taxon>fabids</taxon>
        <taxon>Fagales</taxon>
        <taxon>Juglandaceae</taxon>
        <taxon>Carya</taxon>
    </lineage>
</organism>
<dbReference type="GO" id="GO:0009865">
    <property type="term" value="P:pollen tube adhesion"/>
    <property type="evidence" value="ECO:0007669"/>
    <property type="project" value="TreeGrafter"/>
</dbReference>
<feature type="domain" description="Stress-response A/B barrel" evidence="2">
    <location>
        <begin position="1"/>
        <end position="85"/>
    </location>
</feature>